<dbReference type="OrthoDB" id="5845882at2759"/>
<evidence type="ECO:0000313" key="2">
    <source>
        <dbReference type="EMBL" id="TKR82718.1"/>
    </source>
</evidence>
<organism evidence="2 3">
    <name type="scientific">Steinernema carpocapsae</name>
    <name type="common">Entomopathogenic nematode</name>
    <dbReference type="NCBI Taxonomy" id="34508"/>
    <lineage>
        <taxon>Eukaryota</taxon>
        <taxon>Metazoa</taxon>
        <taxon>Ecdysozoa</taxon>
        <taxon>Nematoda</taxon>
        <taxon>Chromadorea</taxon>
        <taxon>Rhabditida</taxon>
        <taxon>Tylenchina</taxon>
        <taxon>Panagrolaimomorpha</taxon>
        <taxon>Strongyloidoidea</taxon>
        <taxon>Steinernematidae</taxon>
        <taxon>Steinernema</taxon>
    </lineage>
</organism>
<comment type="caution">
    <text evidence="2">The sequence shown here is derived from an EMBL/GenBank/DDBJ whole genome shotgun (WGS) entry which is preliminary data.</text>
</comment>
<name>A0A4U5NHZ8_STECR</name>
<feature type="domain" description="Nucleotide-diphospho-sugar transferase" evidence="1">
    <location>
        <begin position="90"/>
        <end position="192"/>
    </location>
</feature>
<protein>
    <recommendedName>
        <fullName evidence="1">Nucleotide-diphospho-sugar transferase domain-containing protein</fullName>
    </recommendedName>
</protein>
<sequence>MRAFQLSLSYVFFFVFLTEIERKLRISNRAFRFLEENRRDASEESFEASVQLRNALQKKRYPAVLLLNKYALNITLNFLCNVASFPDVSDRLLIFAFDHTSYDKIHRSFPNVSVLYWRIEPFADTFKAGDRAYQFFQLFRANLAAYLSVKTEGFWMIQSDTLWRKNLFEVIDPKRRLSDGANLIFDQEGTEGLLSKMKRTNSFKIWQPMSGTTF</sequence>
<dbReference type="PANTHER" id="PTHR31967">
    <property type="entry name" value="GROUNDHOG (HEDGEHOG-LIKE FAMILY)-RELATED"/>
    <property type="match status" value="1"/>
</dbReference>
<keyword evidence="3" id="KW-1185">Reference proteome</keyword>
<reference evidence="2 3" key="2">
    <citation type="journal article" date="2019" name="G3 (Bethesda)">
        <title>Hybrid Assembly of the Genome of the Entomopathogenic Nematode Steinernema carpocapsae Identifies the X-Chromosome.</title>
        <authorList>
            <person name="Serra L."/>
            <person name="Macchietto M."/>
            <person name="Macias-Munoz A."/>
            <person name="McGill C.J."/>
            <person name="Rodriguez I.M."/>
            <person name="Rodriguez B."/>
            <person name="Murad R."/>
            <person name="Mortazavi A."/>
        </authorList>
    </citation>
    <scope>NUCLEOTIDE SEQUENCE [LARGE SCALE GENOMIC DNA]</scope>
    <source>
        <strain evidence="2 3">ALL</strain>
    </source>
</reference>
<reference evidence="2 3" key="1">
    <citation type="journal article" date="2015" name="Genome Biol.">
        <title>Comparative genomics of Steinernema reveals deeply conserved gene regulatory networks.</title>
        <authorList>
            <person name="Dillman A.R."/>
            <person name="Macchietto M."/>
            <person name="Porter C.F."/>
            <person name="Rogers A."/>
            <person name="Williams B."/>
            <person name="Antoshechkin I."/>
            <person name="Lee M.M."/>
            <person name="Goodwin Z."/>
            <person name="Lu X."/>
            <person name="Lewis E.E."/>
            <person name="Goodrich-Blair H."/>
            <person name="Stock S.P."/>
            <person name="Adams B.J."/>
            <person name="Sternberg P.W."/>
            <person name="Mortazavi A."/>
        </authorList>
    </citation>
    <scope>NUCLEOTIDE SEQUENCE [LARGE SCALE GENOMIC DNA]</scope>
    <source>
        <strain evidence="2 3">ALL</strain>
    </source>
</reference>
<dbReference type="Pfam" id="PF03407">
    <property type="entry name" value="Nucleotid_trans"/>
    <property type="match status" value="1"/>
</dbReference>
<dbReference type="Proteomes" id="UP000298663">
    <property type="component" value="Unassembled WGS sequence"/>
</dbReference>
<dbReference type="AlphaFoldDB" id="A0A4U5NHZ8"/>
<evidence type="ECO:0000313" key="3">
    <source>
        <dbReference type="Proteomes" id="UP000298663"/>
    </source>
</evidence>
<accession>A0A4U5NHZ8</accession>
<proteinExistence type="predicted"/>
<evidence type="ECO:0000259" key="1">
    <source>
        <dbReference type="Pfam" id="PF03407"/>
    </source>
</evidence>
<dbReference type="InterPro" id="IPR005069">
    <property type="entry name" value="Nucl-diP-sugar_transferase"/>
</dbReference>
<gene>
    <name evidence="2" type="ORF">L596_016401</name>
</gene>
<dbReference type="EMBL" id="AZBU02000004">
    <property type="protein sequence ID" value="TKR82718.1"/>
    <property type="molecule type" value="Genomic_DNA"/>
</dbReference>